<feature type="domain" description="NAD-dependent epimerase/dehydratase" evidence="1">
    <location>
        <begin position="11"/>
        <end position="105"/>
    </location>
</feature>
<dbReference type="EMBL" id="UHFR01000005">
    <property type="protein sequence ID" value="SUN76840.1"/>
    <property type="molecule type" value="Genomic_DNA"/>
</dbReference>
<dbReference type="InterPro" id="IPR001509">
    <property type="entry name" value="Epimerase_deHydtase"/>
</dbReference>
<sequence>MPLDANDPHKEPLCHYGKEKFKSELYLKKAYEEDGFPATIIMPGQISGAGWGIIGPWGNLVTTVIQDIADGKSITLPNLGMENIHHIHGEDVARLFYQAMIHRDKALGQSFHAVTGQSITLYGYARLLYDYFGKEAQISFLPWEEWQEQIADKAEVESAYLHLARSGAFDISRERELLDFQPRYSNVETIVAAIQSYVERGVISVEK</sequence>
<dbReference type="Pfam" id="PF01370">
    <property type="entry name" value="Epimerase"/>
    <property type="match status" value="1"/>
</dbReference>
<accession>A0A380L2R0</accession>
<protein>
    <submittedName>
        <fullName evidence="2">NAD dependent epimerase/dehydratase family</fullName>
    </submittedName>
</protein>
<dbReference type="Gene3D" id="3.40.50.720">
    <property type="entry name" value="NAD(P)-binding Rossmann-like Domain"/>
    <property type="match status" value="1"/>
</dbReference>
<organism evidence="2 3">
    <name type="scientific">Streptococcus massiliensis</name>
    <dbReference type="NCBI Taxonomy" id="313439"/>
    <lineage>
        <taxon>Bacteria</taxon>
        <taxon>Bacillati</taxon>
        <taxon>Bacillota</taxon>
        <taxon>Bacilli</taxon>
        <taxon>Lactobacillales</taxon>
        <taxon>Streptococcaceae</taxon>
        <taxon>Streptococcus</taxon>
    </lineage>
</organism>
<name>A0A380L2R0_9STRE</name>
<keyword evidence="3" id="KW-1185">Reference proteome</keyword>
<dbReference type="InterPro" id="IPR036291">
    <property type="entry name" value="NAD(P)-bd_dom_sf"/>
</dbReference>
<proteinExistence type="predicted"/>
<dbReference type="STRING" id="1123307.GCA_000380065_01532"/>
<dbReference type="Proteomes" id="UP000254634">
    <property type="component" value="Unassembled WGS sequence"/>
</dbReference>
<dbReference type="SUPFAM" id="SSF51735">
    <property type="entry name" value="NAD(P)-binding Rossmann-fold domains"/>
    <property type="match status" value="1"/>
</dbReference>
<evidence type="ECO:0000313" key="3">
    <source>
        <dbReference type="Proteomes" id="UP000254634"/>
    </source>
</evidence>
<evidence type="ECO:0000313" key="2">
    <source>
        <dbReference type="EMBL" id="SUN76840.1"/>
    </source>
</evidence>
<dbReference type="AlphaFoldDB" id="A0A380L2R0"/>
<reference evidence="2" key="1">
    <citation type="submission" date="2018-06" db="EMBL/GenBank/DDBJ databases">
        <authorList>
            <consortium name="Pathogen Informatics"/>
            <person name="Doyle S."/>
        </authorList>
    </citation>
    <scope>NUCLEOTIDE SEQUENCE [LARGE SCALE GENOMIC DNA]</scope>
    <source>
        <strain evidence="2">NCTC13765</strain>
    </source>
</reference>
<gene>
    <name evidence="2" type="ORF">NCTC13765_01340</name>
</gene>
<evidence type="ECO:0000259" key="1">
    <source>
        <dbReference type="Pfam" id="PF01370"/>
    </source>
</evidence>